<gene>
    <name evidence="2" type="ORF">BN2476_1530017</name>
</gene>
<name>A0A1N7SWS3_9BURK</name>
<sequence length="49" mass="5556">MERLMRLTDQVKPISYLNRENAQITKNLTESGEPIIITQNGEARLVASL</sequence>
<accession>A0A1N7SWS3</accession>
<keyword evidence="3" id="KW-1185">Reference proteome</keyword>
<comment type="similarity">
    <text evidence="1">Belongs to the phD/YefM antitoxin family.</text>
</comment>
<reference evidence="2" key="1">
    <citation type="submission" date="2016-12" db="EMBL/GenBank/DDBJ databases">
        <authorList>
            <person name="Moulin L."/>
        </authorList>
    </citation>
    <scope>NUCLEOTIDE SEQUENCE [LARGE SCALE GENOMIC DNA]</scope>
    <source>
        <strain evidence="2">STM 7183</strain>
    </source>
</reference>
<evidence type="ECO:0000256" key="1">
    <source>
        <dbReference type="ARBA" id="ARBA00009981"/>
    </source>
</evidence>
<dbReference type="RefSeq" id="WP_321574443.1">
    <property type="nucleotide sequence ID" value="NZ_CYGY02000153.1"/>
</dbReference>
<evidence type="ECO:0000313" key="2">
    <source>
        <dbReference type="EMBL" id="SIT51937.1"/>
    </source>
</evidence>
<dbReference type="EMBL" id="CYGY02000153">
    <property type="protein sequence ID" value="SIT51937.1"/>
    <property type="molecule type" value="Genomic_DNA"/>
</dbReference>
<dbReference type="InterPro" id="IPR036165">
    <property type="entry name" value="YefM-like_sf"/>
</dbReference>
<proteinExistence type="inferred from homology"/>
<dbReference type="AlphaFoldDB" id="A0A1N7SWS3"/>
<organism evidence="2 3">
    <name type="scientific">Paraburkholderia piptadeniae</name>
    <dbReference type="NCBI Taxonomy" id="1701573"/>
    <lineage>
        <taxon>Bacteria</taxon>
        <taxon>Pseudomonadati</taxon>
        <taxon>Pseudomonadota</taxon>
        <taxon>Betaproteobacteria</taxon>
        <taxon>Burkholderiales</taxon>
        <taxon>Burkholderiaceae</taxon>
        <taxon>Paraburkholderia</taxon>
    </lineage>
</organism>
<protein>
    <submittedName>
        <fullName evidence="2">Prevent-host-death family protein</fullName>
    </submittedName>
</protein>
<comment type="caution">
    <text evidence="2">The sequence shown here is derived from an EMBL/GenBank/DDBJ whole genome shotgun (WGS) entry which is preliminary data.</text>
</comment>
<dbReference type="SUPFAM" id="SSF143120">
    <property type="entry name" value="YefM-like"/>
    <property type="match status" value="1"/>
</dbReference>
<evidence type="ECO:0000313" key="3">
    <source>
        <dbReference type="Proteomes" id="UP000195569"/>
    </source>
</evidence>
<dbReference type="Proteomes" id="UP000195569">
    <property type="component" value="Unassembled WGS sequence"/>
</dbReference>